<evidence type="ECO:0000256" key="4">
    <source>
        <dbReference type="SAM" id="Phobius"/>
    </source>
</evidence>
<dbReference type="SUPFAM" id="SSF51445">
    <property type="entry name" value="(Trans)glycosidases"/>
    <property type="match status" value="1"/>
</dbReference>
<dbReference type="Proteomes" id="UP001155483">
    <property type="component" value="Unassembled WGS sequence"/>
</dbReference>
<evidence type="ECO:0000313" key="6">
    <source>
        <dbReference type="Proteomes" id="UP001155483"/>
    </source>
</evidence>
<evidence type="ECO:0000256" key="2">
    <source>
        <dbReference type="ARBA" id="ARBA00022801"/>
    </source>
</evidence>
<keyword evidence="2" id="KW-0378">Hydrolase</keyword>
<protein>
    <submittedName>
        <fullName evidence="5">GH25 family lysozyme</fullName>
    </submittedName>
</protein>
<dbReference type="GO" id="GO:0016052">
    <property type="term" value="P:carbohydrate catabolic process"/>
    <property type="evidence" value="ECO:0007669"/>
    <property type="project" value="TreeGrafter"/>
</dbReference>
<evidence type="ECO:0000313" key="5">
    <source>
        <dbReference type="EMBL" id="MCU7552388.1"/>
    </source>
</evidence>
<dbReference type="Gene3D" id="3.20.20.80">
    <property type="entry name" value="Glycosidases"/>
    <property type="match status" value="1"/>
</dbReference>
<organism evidence="5 6">
    <name type="scientific">Paraflavisolibacter caeni</name>
    <dbReference type="NCBI Taxonomy" id="2982496"/>
    <lineage>
        <taxon>Bacteria</taxon>
        <taxon>Pseudomonadati</taxon>
        <taxon>Bacteroidota</taxon>
        <taxon>Chitinophagia</taxon>
        <taxon>Chitinophagales</taxon>
        <taxon>Chitinophagaceae</taxon>
        <taxon>Paraflavisolibacter</taxon>
    </lineage>
</organism>
<dbReference type="GO" id="GO:0016998">
    <property type="term" value="P:cell wall macromolecule catabolic process"/>
    <property type="evidence" value="ECO:0007669"/>
    <property type="project" value="InterPro"/>
</dbReference>
<dbReference type="PROSITE" id="PS51904">
    <property type="entry name" value="GLYCOSYL_HYDROL_F25_2"/>
    <property type="match status" value="1"/>
</dbReference>
<keyword evidence="4" id="KW-1133">Transmembrane helix</keyword>
<dbReference type="Pfam" id="PF01183">
    <property type="entry name" value="Glyco_hydro_25"/>
    <property type="match status" value="1"/>
</dbReference>
<dbReference type="EMBL" id="JAOTIF010000033">
    <property type="protein sequence ID" value="MCU7552388.1"/>
    <property type="molecule type" value="Genomic_DNA"/>
</dbReference>
<keyword evidence="3" id="KW-0326">Glycosidase</keyword>
<dbReference type="PANTHER" id="PTHR34135">
    <property type="entry name" value="LYSOZYME"/>
    <property type="match status" value="1"/>
</dbReference>
<keyword evidence="4" id="KW-0472">Membrane</keyword>
<dbReference type="SMART" id="SM00641">
    <property type="entry name" value="Glyco_25"/>
    <property type="match status" value="1"/>
</dbReference>
<keyword evidence="4" id="KW-0812">Transmembrane</keyword>
<comment type="caution">
    <text evidence="5">The sequence shown here is derived from an EMBL/GenBank/DDBJ whole genome shotgun (WGS) entry which is preliminary data.</text>
</comment>
<proteinExistence type="inferred from homology"/>
<dbReference type="GO" id="GO:0003796">
    <property type="term" value="F:lysozyme activity"/>
    <property type="evidence" value="ECO:0007669"/>
    <property type="project" value="InterPro"/>
</dbReference>
<gene>
    <name evidence="5" type="ORF">OCK74_24930</name>
</gene>
<comment type="similarity">
    <text evidence="1">Belongs to the glycosyl hydrolase 25 family.</text>
</comment>
<sequence length="258" mass="30438">MPSKKKKSYRFVKLFIFLMAMVAIGAIGYIGVIWWQSRKLEFVRYEEFGIPMPAKYSIHGIDVSRYQQIISWESVKDMQVENIKLSFAFIKATEGSGNVDPFFKRNWKKAKNAGITRGAYHFFICSKDGKKQAQNFIKRVTLETGDLPPVLDVEKTHGVPDEDIRKRVKDWLLTMEEYYGTKPIIYTNVYFYERYLEGHFDDYPLWVAHYLEAHQPRIRRDWTFWQHSEQGRVNGIRAKVDFNVFNGDSVTFQSYLLP</sequence>
<reference evidence="5" key="2">
    <citation type="submission" date="2023-04" db="EMBL/GenBank/DDBJ databases">
        <title>Paracnuella aquatica gen. nov., sp. nov., a member of the family Chitinophagaceae isolated from a hot spring.</title>
        <authorList>
            <person name="Wang C."/>
        </authorList>
    </citation>
    <scope>NUCLEOTIDE SEQUENCE</scope>
    <source>
        <strain evidence="5">LB-8</strain>
    </source>
</reference>
<reference evidence="5" key="1">
    <citation type="submission" date="2022-09" db="EMBL/GenBank/DDBJ databases">
        <authorList>
            <person name="Yuan C."/>
            <person name="Ke Z."/>
        </authorList>
    </citation>
    <scope>NUCLEOTIDE SEQUENCE</scope>
    <source>
        <strain evidence="5">LB-8</strain>
    </source>
</reference>
<dbReference type="AlphaFoldDB" id="A0A9X2XPW9"/>
<dbReference type="InterPro" id="IPR017853">
    <property type="entry name" value="GH"/>
</dbReference>
<accession>A0A9X2XPW9</accession>
<evidence type="ECO:0000256" key="3">
    <source>
        <dbReference type="ARBA" id="ARBA00023295"/>
    </source>
</evidence>
<name>A0A9X2XPW9_9BACT</name>
<dbReference type="InterPro" id="IPR018077">
    <property type="entry name" value="Glyco_hydro_fam25_subgr"/>
</dbReference>
<dbReference type="RefSeq" id="WP_279299825.1">
    <property type="nucleotide sequence ID" value="NZ_JAOTIF010000033.1"/>
</dbReference>
<keyword evidence="6" id="KW-1185">Reference proteome</keyword>
<feature type="transmembrane region" description="Helical" evidence="4">
    <location>
        <begin position="12"/>
        <end position="35"/>
    </location>
</feature>
<dbReference type="GO" id="GO:0009253">
    <property type="term" value="P:peptidoglycan catabolic process"/>
    <property type="evidence" value="ECO:0007669"/>
    <property type="project" value="InterPro"/>
</dbReference>
<evidence type="ECO:0000256" key="1">
    <source>
        <dbReference type="ARBA" id="ARBA00010646"/>
    </source>
</evidence>
<dbReference type="InterPro" id="IPR002053">
    <property type="entry name" value="Glyco_hydro_25"/>
</dbReference>
<dbReference type="PANTHER" id="PTHR34135:SF2">
    <property type="entry name" value="LYSOZYME"/>
    <property type="match status" value="1"/>
</dbReference>